<dbReference type="Pfam" id="PF02583">
    <property type="entry name" value="Trns_repr_metal"/>
    <property type="match status" value="1"/>
</dbReference>
<dbReference type="RefSeq" id="WP_160757084.1">
    <property type="nucleotide sequence ID" value="NZ_WTYL01000003.1"/>
</dbReference>
<dbReference type="GO" id="GO:0046872">
    <property type="term" value="F:metal ion binding"/>
    <property type="evidence" value="ECO:0007669"/>
    <property type="project" value="InterPro"/>
</dbReference>
<evidence type="ECO:0000256" key="1">
    <source>
        <dbReference type="ARBA" id="ARBA00005260"/>
    </source>
</evidence>
<evidence type="ECO:0000313" key="3">
    <source>
        <dbReference type="Proteomes" id="UP000431922"/>
    </source>
</evidence>
<gene>
    <name evidence="2" type="ORF">GRI65_13670</name>
</gene>
<evidence type="ECO:0000313" key="2">
    <source>
        <dbReference type="EMBL" id="MXP45498.1"/>
    </source>
</evidence>
<dbReference type="CDD" id="cd10148">
    <property type="entry name" value="CsoR-like_DUF156"/>
    <property type="match status" value="1"/>
</dbReference>
<comment type="similarity">
    <text evidence="1">Belongs to the FrmR/RcnR family.</text>
</comment>
<dbReference type="GO" id="GO:0045892">
    <property type="term" value="P:negative regulation of DNA-templated transcription"/>
    <property type="evidence" value="ECO:0007669"/>
    <property type="project" value="UniProtKB-ARBA"/>
</dbReference>
<dbReference type="AlphaFoldDB" id="A0A845B4Z6"/>
<dbReference type="PANTHER" id="PTHR33677">
    <property type="entry name" value="TRANSCRIPTIONAL REPRESSOR FRMR-RELATED"/>
    <property type="match status" value="1"/>
</dbReference>
<dbReference type="EMBL" id="WTYL01000003">
    <property type="protein sequence ID" value="MXP45498.1"/>
    <property type="molecule type" value="Genomic_DNA"/>
</dbReference>
<dbReference type="OrthoDB" id="9811244at2"/>
<dbReference type="Proteomes" id="UP000431922">
    <property type="component" value="Unassembled WGS sequence"/>
</dbReference>
<sequence>MPTADSKTKTNRLRRIEGQVRGVAQMIDDGRYCIDVLTQIQAIKSALAKVESEVLKDHAASCVAAAIASGDEAEQRTKFNELIELLERQRR</sequence>
<dbReference type="GO" id="GO:0003677">
    <property type="term" value="F:DNA binding"/>
    <property type="evidence" value="ECO:0007669"/>
    <property type="project" value="InterPro"/>
</dbReference>
<proteinExistence type="inferred from homology"/>
<protein>
    <submittedName>
        <fullName evidence="2">Metal-sensing transcriptional repressor</fullName>
    </submittedName>
</protein>
<organism evidence="2 3">
    <name type="scientific">Allopontixanthobacter sediminis</name>
    <dbReference type="NCBI Taxonomy" id="1689985"/>
    <lineage>
        <taxon>Bacteria</taxon>
        <taxon>Pseudomonadati</taxon>
        <taxon>Pseudomonadota</taxon>
        <taxon>Alphaproteobacteria</taxon>
        <taxon>Sphingomonadales</taxon>
        <taxon>Erythrobacteraceae</taxon>
        <taxon>Allopontixanthobacter</taxon>
    </lineage>
</organism>
<keyword evidence="3" id="KW-1185">Reference proteome</keyword>
<comment type="caution">
    <text evidence="2">The sequence shown here is derived from an EMBL/GenBank/DDBJ whole genome shotgun (WGS) entry which is preliminary data.</text>
</comment>
<accession>A0A845B4Z6</accession>
<dbReference type="InterPro" id="IPR003735">
    <property type="entry name" value="Metal_Tscrpt_repr"/>
</dbReference>
<dbReference type="Gene3D" id="1.20.58.1000">
    <property type="entry name" value="Metal-sensitive repressor, helix protomer"/>
    <property type="match status" value="1"/>
</dbReference>
<name>A0A845B4Z6_9SPHN</name>
<reference evidence="2 3" key="1">
    <citation type="submission" date="2019-12" db="EMBL/GenBank/DDBJ databases">
        <title>Genomic-based taxomic classification of the family Erythrobacteraceae.</title>
        <authorList>
            <person name="Xu L."/>
        </authorList>
    </citation>
    <scope>NUCLEOTIDE SEQUENCE [LARGE SCALE GENOMIC DNA]</scope>
    <source>
        <strain evidence="2 3">KCTC 42453</strain>
    </source>
</reference>
<dbReference type="InterPro" id="IPR038390">
    <property type="entry name" value="Metal_Tscrpt_repr_sf"/>
</dbReference>